<dbReference type="SUPFAM" id="SSF51735">
    <property type="entry name" value="NAD(P)-binding Rossmann-fold domains"/>
    <property type="match status" value="2"/>
</dbReference>
<dbReference type="Pfam" id="PF08659">
    <property type="entry name" value="KR"/>
    <property type="match status" value="1"/>
</dbReference>
<dbReference type="InterPro" id="IPR014043">
    <property type="entry name" value="Acyl_transferase_dom"/>
</dbReference>
<name>A0A2P8DKU5_9ACTN</name>
<dbReference type="Gene3D" id="1.10.1200.10">
    <property type="entry name" value="ACP-like"/>
    <property type="match status" value="1"/>
</dbReference>
<dbReference type="GO" id="GO:0004312">
    <property type="term" value="F:fatty acid synthase activity"/>
    <property type="evidence" value="ECO:0007669"/>
    <property type="project" value="TreeGrafter"/>
</dbReference>
<proteinExistence type="predicted"/>
<dbReference type="Pfam" id="PF00975">
    <property type="entry name" value="Thioesterase"/>
    <property type="match status" value="1"/>
</dbReference>
<keyword evidence="7" id="KW-1185">Reference proteome</keyword>
<dbReference type="SUPFAM" id="SSF55048">
    <property type="entry name" value="Probable ACP-binding domain of malonyl-CoA ACP transacylase"/>
    <property type="match status" value="1"/>
</dbReference>
<organism evidence="6 7">
    <name type="scientific">Murinocardiopsis flavida</name>
    <dbReference type="NCBI Taxonomy" id="645275"/>
    <lineage>
        <taxon>Bacteria</taxon>
        <taxon>Bacillati</taxon>
        <taxon>Actinomycetota</taxon>
        <taxon>Actinomycetes</taxon>
        <taxon>Streptosporangiales</taxon>
        <taxon>Nocardiopsidaceae</taxon>
        <taxon>Murinocardiopsis</taxon>
    </lineage>
</organism>
<evidence type="ECO:0000256" key="2">
    <source>
        <dbReference type="ARBA" id="ARBA00022553"/>
    </source>
</evidence>
<evidence type="ECO:0000313" key="7">
    <source>
        <dbReference type="Proteomes" id="UP000240542"/>
    </source>
</evidence>
<reference evidence="6 7" key="1">
    <citation type="submission" date="2018-03" db="EMBL/GenBank/DDBJ databases">
        <title>Genomic Encyclopedia of Archaeal and Bacterial Type Strains, Phase II (KMG-II): from individual species to whole genera.</title>
        <authorList>
            <person name="Goeker M."/>
        </authorList>
    </citation>
    <scope>NUCLEOTIDE SEQUENCE [LARGE SCALE GENOMIC DNA]</scope>
    <source>
        <strain evidence="6 7">DSM 45312</strain>
    </source>
</reference>
<dbReference type="Gene3D" id="3.30.70.3290">
    <property type="match status" value="1"/>
</dbReference>
<dbReference type="SMART" id="SM01294">
    <property type="entry name" value="PKS_PP_betabranch"/>
    <property type="match status" value="1"/>
</dbReference>
<accession>A0A2P8DKU5</accession>
<dbReference type="InterPro" id="IPR029058">
    <property type="entry name" value="AB_hydrolase_fold"/>
</dbReference>
<dbReference type="InterPro" id="IPR001031">
    <property type="entry name" value="Thioesterase"/>
</dbReference>
<dbReference type="SUPFAM" id="SSF53901">
    <property type="entry name" value="Thiolase-like"/>
    <property type="match status" value="1"/>
</dbReference>
<dbReference type="InterPro" id="IPR020806">
    <property type="entry name" value="PKS_PP-bd"/>
</dbReference>
<keyword evidence="2" id="KW-0597">Phosphoprotein</keyword>
<evidence type="ECO:0000313" key="6">
    <source>
        <dbReference type="EMBL" id="PSK97844.1"/>
    </source>
</evidence>
<keyword evidence="1" id="KW-0596">Phosphopantetheine</keyword>
<dbReference type="InterPro" id="IPR006162">
    <property type="entry name" value="Ppantetheine_attach_site"/>
</dbReference>
<dbReference type="Gene3D" id="3.40.47.10">
    <property type="match status" value="1"/>
</dbReference>
<comment type="caution">
    <text evidence="6">The sequence shown here is derived from an EMBL/GenBank/DDBJ whole genome shotgun (WGS) entry which is preliminary data.</text>
</comment>
<dbReference type="SMART" id="SM00823">
    <property type="entry name" value="PKS_PP"/>
    <property type="match status" value="1"/>
</dbReference>
<dbReference type="PANTHER" id="PTHR43775:SF51">
    <property type="entry name" value="INACTIVE PHENOLPHTHIOCEROL SYNTHESIS POLYKETIDE SYNTHASE TYPE I PKS1-RELATED"/>
    <property type="match status" value="1"/>
</dbReference>
<dbReference type="InterPro" id="IPR001227">
    <property type="entry name" value="Ac_transferase_dom_sf"/>
</dbReference>
<dbReference type="InterPro" id="IPR013968">
    <property type="entry name" value="PKS_KR"/>
</dbReference>
<keyword evidence="4" id="KW-0012">Acyltransferase</keyword>
<dbReference type="CDD" id="cd08952">
    <property type="entry name" value="KR_1_SDR_x"/>
    <property type="match status" value="1"/>
</dbReference>
<keyword evidence="3" id="KW-0808">Transferase</keyword>
<evidence type="ECO:0000256" key="1">
    <source>
        <dbReference type="ARBA" id="ARBA00022450"/>
    </source>
</evidence>
<dbReference type="EMBL" id="PYGA01000007">
    <property type="protein sequence ID" value="PSK97844.1"/>
    <property type="molecule type" value="Genomic_DNA"/>
</dbReference>
<evidence type="ECO:0000256" key="3">
    <source>
        <dbReference type="ARBA" id="ARBA00022679"/>
    </source>
</evidence>
<dbReference type="Pfam" id="PF00550">
    <property type="entry name" value="PP-binding"/>
    <property type="match status" value="1"/>
</dbReference>
<dbReference type="Proteomes" id="UP000240542">
    <property type="component" value="Unassembled WGS sequence"/>
</dbReference>
<dbReference type="Gene3D" id="3.40.50.1820">
    <property type="entry name" value="alpha/beta hydrolase"/>
    <property type="match status" value="1"/>
</dbReference>
<dbReference type="SUPFAM" id="SSF52151">
    <property type="entry name" value="FabD/lysophospholipase-like"/>
    <property type="match status" value="1"/>
</dbReference>
<dbReference type="PROSITE" id="PS00012">
    <property type="entry name" value="PHOSPHOPANTETHEINE"/>
    <property type="match status" value="1"/>
</dbReference>
<dbReference type="InterPro" id="IPR036736">
    <property type="entry name" value="ACP-like_sf"/>
</dbReference>
<dbReference type="InterPro" id="IPR041618">
    <property type="entry name" value="PKS_DE"/>
</dbReference>
<dbReference type="SMART" id="SM00824">
    <property type="entry name" value="PKS_TE"/>
    <property type="match status" value="1"/>
</dbReference>
<dbReference type="PROSITE" id="PS50075">
    <property type="entry name" value="CARRIER"/>
    <property type="match status" value="1"/>
</dbReference>
<dbReference type="PANTHER" id="PTHR43775">
    <property type="entry name" value="FATTY ACID SYNTHASE"/>
    <property type="match status" value="1"/>
</dbReference>
<dbReference type="InterPro" id="IPR020802">
    <property type="entry name" value="TesA-like"/>
</dbReference>
<dbReference type="Pfam" id="PF18369">
    <property type="entry name" value="PKS_DE"/>
    <property type="match status" value="1"/>
</dbReference>
<dbReference type="Gene3D" id="3.40.50.720">
    <property type="entry name" value="NAD(P)-binding Rossmann-like Domain"/>
    <property type="match status" value="1"/>
</dbReference>
<dbReference type="InterPro" id="IPR050091">
    <property type="entry name" value="PKS_NRPS_Biosynth_Enz"/>
</dbReference>
<dbReference type="GO" id="GO:0031177">
    <property type="term" value="F:phosphopantetheine binding"/>
    <property type="evidence" value="ECO:0007669"/>
    <property type="project" value="InterPro"/>
</dbReference>
<dbReference type="SMART" id="SM00827">
    <property type="entry name" value="PKS_AT"/>
    <property type="match status" value="1"/>
</dbReference>
<protein>
    <submittedName>
        <fullName evidence="6">Phosphopantetheine binding protein</fullName>
    </submittedName>
</protein>
<evidence type="ECO:0000259" key="5">
    <source>
        <dbReference type="PROSITE" id="PS50075"/>
    </source>
</evidence>
<dbReference type="InterPro" id="IPR016036">
    <property type="entry name" value="Malonyl_transacylase_ACP-bd"/>
</dbReference>
<gene>
    <name evidence="6" type="ORF">CLV63_107240</name>
</gene>
<dbReference type="InterPro" id="IPR016035">
    <property type="entry name" value="Acyl_Trfase/lysoPLipase"/>
</dbReference>
<dbReference type="Gene3D" id="3.40.366.10">
    <property type="entry name" value="Malonyl-Coenzyme A Acyl Carrier Protein, domain 2"/>
    <property type="match status" value="1"/>
</dbReference>
<dbReference type="SUPFAM" id="SSF53474">
    <property type="entry name" value="alpha/beta-Hydrolases"/>
    <property type="match status" value="1"/>
</dbReference>
<dbReference type="InterPro" id="IPR016039">
    <property type="entry name" value="Thiolase-like"/>
</dbReference>
<feature type="domain" description="Carrier" evidence="5">
    <location>
        <begin position="1154"/>
        <end position="1229"/>
    </location>
</feature>
<dbReference type="InterPro" id="IPR057326">
    <property type="entry name" value="KR_dom"/>
</dbReference>
<dbReference type="FunFam" id="3.40.366.10:FF:000002">
    <property type="entry name" value="Probable polyketide synthase 2"/>
    <property type="match status" value="1"/>
</dbReference>
<dbReference type="InterPro" id="IPR036291">
    <property type="entry name" value="NAD(P)-bd_dom_sf"/>
</dbReference>
<dbReference type="Pfam" id="PF00698">
    <property type="entry name" value="Acyl_transf_1"/>
    <property type="match status" value="1"/>
</dbReference>
<sequence>MLPRSLHVGEPSSHVAWAGGGVRLLREEVAWTKAQGEGVRRAGVSSFGVSGTNAHLIVEEAPEEVPVEVPVSVGGASEGSAPVSGDGSGAGPVVVAWDRLSAVSGQESAPISGETSVLMPVPVVVSGASGAGLEATAARWAGFLRDQDQGNRQNRQDRADGSGVSVVDVGVTAGAGRAGLEHRAVVLARDTAELAGLLEEVAAGREPSGVVRGTASAGAGAGSGASAGAQVVFAFPGQGTQWVGMGARLLAESPVFAARMAECAAALGPFVDFDVLAVARGDADAASLERVEVVQPVSWAVMVALAALWEAVGVRPSAVVGHSQGEVAAACVAGVLSLADGARVVAERSRIIAGSLAGAGAMAAVALSPEQVQERLDADAAAAGSDAGADPAWGGVSVAAVNGPSSVVVSGDTTAVENLVREWSAEGVRVRRIAVDYASHSVQVEQVREELIAALEPIVPGAGRVPFYSTVRGEVVAGTELGAQYWYWNLRLPVGFAGVVEQLVSEGRGVVVEVSAHPVLGVGVQELVEAAGGAVVGSLRRGEGGLDRFLESVGRVFVCGVGVDWPAVFTGSGGQSAAGLPTYAFQRQRYWLNPAPAPVGVDHFWQSVSAEEPDELAARMGVDPAAVRVVLPALEKMREQDRERSLADEWRYKLTWRPVHGRKAGDLVGRWLVLVPEGLAEDKAARAIMDGLQALDGVPVQILPVAADSREGLAEAIRTAADGDGDQAEVAGVVSLLALDDDPHPVHPGMSQGMAATILAVQALADAAVSAPFWLVTRCGVVVEEAHEPVSPEQSALWGLGAVLALDQPRSWGGLIDMPADPDGSDVGELVAALSQPGEDQVAIRRGATWARRLERAPVGAAGPPQGEWRPHGTVLVTGGTGGVGANVARWLAREGAEHLVLVSRSGSAAAGVQELVAELTASGARVSVVACDVADRGALRDAVAGVAEWSELTGVLHAAGVGHDGVPLGETTLAEFSAATRAKVMGAANLAELLADHPLDVFLMFSSGAAVWGQGGMAPYAAANAYLDGLVWQRRANGLNGSAIAWGAWGGGGMVDAFGAEQMAKFGIRVMPPEPLTTLIGQVVAGGESHLVVADIDWRRFAPVFAMARPRPLMTGIADYTRALTESEPSDDASAAAAFRTALAEMSEPDRVDELTRVIRESAARVLGHTTPDSMGAGQHFLEAGFDSLTAMELRNKLNATTGVQVPTTAVFDHATPAELARHLAAEFVAGKRALAGGAEAPEAPTSGETLSDLLRGAIASGKIHEGLDVLEVTAKLRPSFAGPEEVVSPTEPVRLASGPNLPRLYCFSTPMVLGGAAQFARLATHFQGVRDVYALPVPGFGPDEALPETVDAVVRTWAQTITATDEPFALLGYCAGGMFAHAAATLLEEAGTPPSGLVLLDVFLPETSIIDDLGYQLVEGMFAREESFGPFTSARLAAMGRYYRLFQQMRLGDTAAPVLFIRPDTPLPSGPEGIRSREGNWRSSWAEAHDLREVRGDHLSMLEGESASMAGAIEPWLSGLARHPEGRGDGAR</sequence>
<dbReference type="InterPro" id="IPR009081">
    <property type="entry name" value="PP-bd_ACP"/>
</dbReference>
<dbReference type="SMART" id="SM00822">
    <property type="entry name" value="PKS_KR"/>
    <property type="match status" value="1"/>
</dbReference>
<dbReference type="GO" id="GO:0006633">
    <property type="term" value="P:fatty acid biosynthetic process"/>
    <property type="evidence" value="ECO:0007669"/>
    <property type="project" value="TreeGrafter"/>
</dbReference>
<evidence type="ECO:0000256" key="4">
    <source>
        <dbReference type="ARBA" id="ARBA00023315"/>
    </source>
</evidence>